<proteinExistence type="predicted"/>
<feature type="domain" description="HTH marR-type" evidence="4">
    <location>
        <begin position="1"/>
        <end position="138"/>
    </location>
</feature>
<accession>A0A371J3D4</accession>
<reference evidence="5 6" key="1">
    <citation type="journal article" date="2017" name="Genome Announc.">
        <title>Draft Genome Sequence of Romboutsia weinsteinii sp. nov. Strain CCRI-19649(T) Isolated from Surface Water.</title>
        <authorList>
            <person name="Maheux A.F."/>
            <person name="Boudreau D.K."/>
            <person name="Berube E."/>
            <person name="Boissinot M."/>
            <person name="Cantin P."/>
            <person name="Raymond F."/>
            <person name="Corbeil J."/>
            <person name="Omar R.F."/>
            <person name="Bergeron M.G."/>
        </authorList>
    </citation>
    <scope>NUCLEOTIDE SEQUENCE [LARGE SCALE GENOMIC DNA]</scope>
    <source>
        <strain evidence="5 6">CCRI-19649</strain>
    </source>
</reference>
<dbReference type="PROSITE" id="PS50995">
    <property type="entry name" value="HTH_MARR_2"/>
    <property type="match status" value="1"/>
</dbReference>
<dbReference type="OrthoDB" id="9799663at2"/>
<dbReference type="InterPro" id="IPR000835">
    <property type="entry name" value="HTH_MarR-typ"/>
</dbReference>
<keyword evidence="6" id="KW-1185">Reference proteome</keyword>
<dbReference type="PANTHER" id="PTHR42756">
    <property type="entry name" value="TRANSCRIPTIONAL REGULATOR, MARR"/>
    <property type="match status" value="1"/>
</dbReference>
<dbReference type="EMBL" id="NOJY02000014">
    <property type="protein sequence ID" value="RDY27289.1"/>
    <property type="molecule type" value="Genomic_DNA"/>
</dbReference>
<dbReference type="Gene3D" id="1.10.10.10">
    <property type="entry name" value="Winged helix-like DNA-binding domain superfamily/Winged helix DNA-binding domain"/>
    <property type="match status" value="1"/>
</dbReference>
<evidence type="ECO:0000313" key="6">
    <source>
        <dbReference type="Proteomes" id="UP000215694"/>
    </source>
</evidence>
<evidence type="ECO:0000256" key="3">
    <source>
        <dbReference type="ARBA" id="ARBA00023163"/>
    </source>
</evidence>
<dbReference type="RefSeq" id="WP_094368332.1">
    <property type="nucleotide sequence ID" value="NZ_NOJY02000014.1"/>
</dbReference>
<keyword evidence="3" id="KW-0804">Transcription</keyword>
<dbReference type="InterPro" id="IPR036388">
    <property type="entry name" value="WH-like_DNA-bd_sf"/>
</dbReference>
<dbReference type="Proteomes" id="UP000215694">
    <property type="component" value="Unassembled WGS sequence"/>
</dbReference>
<sequence>MENGCIFTDINKISTISNKFLSKRIKEERLPILQNHVLLFYILPKDGSPLIFSEISSIWQISKSSLSDIINKYEHLGLINKCVSAEDKRSVYVSLNPDGVRIKNKLKTIENEILNLMLEKFDEDEKLIFEKNIKKALMNIEKVL</sequence>
<evidence type="ECO:0000256" key="1">
    <source>
        <dbReference type="ARBA" id="ARBA00023015"/>
    </source>
</evidence>
<keyword evidence="2" id="KW-0238">DNA-binding</keyword>
<evidence type="ECO:0000256" key="2">
    <source>
        <dbReference type="ARBA" id="ARBA00023125"/>
    </source>
</evidence>
<evidence type="ECO:0000259" key="4">
    <source>
        <dbReference type="PROSITE" id="PS50995"/>
    </source>
</evidence>
<evidence type="ECO:0000313" key="5">
    <source>
        <dbReference type="EMBL" id="RDY27289.1"/>
    </source>
</evidence>
<dbReference type="SUPFAM" id="SSF46785">
    <property type="entry name" value="Winged helix' DNA-binding domain"/>
    <property type="match status" value="1"/>
</dbReference>
<dbReference type="GO" id="GO:0003700">
    <property type="term" value="F:DNA-binding transcription factor activity"/>
    <property type="evidence" value="ECO:0007669"/>
    <property type="project" value="InterPro"/>
</dbReference>
<dbReference type="PANTHER" id="PTHR42756:SF1">
    <property type="entry name" value="TRANSCRIPTIONAL REPRESSOR OF EMRAB OPERON"/>
    <property type="match status" value="1"/>
</dbReference>
<dbReference type="GO" id="GO:0003677">
    <property type="term" value="F:DNA binding"/>
    <property type="evidence" value="ECO:0007669"/>
    <property type="project" value="UniProtKB-KW"/>
</dbReference>
<protein>
    <submittedName>
        <fullName evidence="5">MarR family transcriptional regulator</fullName>
    </submittedName>
</protein>
<dbReference type="SMART" id="SM00347">
    <property type="entry name" value="HTH_MARR"/>
    <property type="match status" value="1"/>
</dbReference>
<dbReference type="InterPro" id="IPR036390">
    <property type="entry name" value="WH_DNA-bd_sf"/>
</dbReference>
<organism evidence="5 6">
    <name type="scientific">Romboutsia weinsteinii</name>
    <dbReference type="NCBI Taxonomy" id="2020949"/>
    <lineage>
        <taxon>Bacteria</taxon>
        <taxon>Bacillati</taxon>
        <taxon>Bacillota</taxon>
        <taxon>Clostridia</taxon>
        <taxon>Peptostreptococcales</taxon>
        <taxon>Peptostreptococcaceae</taxon>
        <taxon>Romboutsia</taxon>
    </lineage>
</organism>
<keyword evidence="1" id="KW-0805">Transcription regulation</keyword>
<comment type="caution">
    <text evidence="5">The sequence shown here is derived from an EMBL/GenBank/DDBJ whole genome shotgun (WGS) entry which is preliminary data.</text>
</comment>
<gene>
    <name evidence="5" type="ORF">CHL78_009895</name>
</gene>
<dbReference type="AlphaFoldDB" id="A0A371J3D4"/>
<name>A0A371J3D4_9FIRM</name>